<evidence type="ECO:0000256" key="1">
    <source>
        <dbReference type="SAM" id="SignalP"/>
    </source>
</evidence>
<accession>A0AA86TBA2</accession>
<dbReference type="SUPFAM" id="SSF49452">
    <property type="entry name" value="Starch-binding domain-like"/>
    <property type="match status" value="1"/>
</dbReference>
<gene>
    <name evidence="2" type="ORF">DNFV4_04270</name>
</gene>
<keyword evidence="1" id="KW-0732">Signal</keyword>
<feature type="chain" id="PRO_5041720819" description="Rhamnogalacturonan lyase domain-containing protein" evidence="1">
    <location>
        <begin position="39"/>
        <end position="276"/>
    </location>
</feature>
<sequence>MRCDQKSRKPIKSSTVLLGWCSMLSLFLWIGGAPTAQAGGTVTGKVTYSGKAEQKEFVFSKFPNAAFCQKNPKQELVDGEKRILPTITVAKDGGLAAAVVAVTDVEDKAFMDGYKGTEVVAEFCEFLPYTGVVVNKTSFRVENHDADPDDPKSVKGVLHNPHSFEVKGPSSSTIFNIGLAEKGSSLDKKIILRKEKQGSYLRLQCDQHEFMQSFFLPVKNGHYAVAKEDGTFEIKDVPAGKHKLVAWHPFAGEIEAEVDVPEGGTAQATFAIKSKK</sequence>
<dbReference type="RefSeq" id="WP_289271254.1">
    <property type="nucleotide sequence ID" value="NZ_OX365700.1"/>
</dbReference>
<dbReference type="EMBL" id="OX365700">
    <property type="protein sequence ID" value="CAI4033828.1"/>
    <property type="molecule type" value="Genomic_DNA"/>
</dbReference>
<dbReference type="InterPro" id="IPR013784">
    <property type="entry name" value="Carb-bd-like_fold"/>
</dbReference>
<evidence type="ECO:0000313" key="2">
    <source>
        <dbReference type="EMBL" id="CAI4033828.1"/>
    </source>
</evidence>
<dbReference type="AlphaFoldDB" id="A0AA86TBA2"/>
<evidence type="ECO:0008006" key="4">
    <source>
        <dbReference type="Google" id="ProtNLM"/>
    </source>
</evidence>
<dbReference type="GO" id="GO:0030246">
    <property type="term" value="F:carbohydrate binding"/>
    <property type="evidence" value="ECO:0007669"/>
    <property type="project" value="InterPro"/>
</dbReference>
<organism evidence="2 3">
    <name type="scientific">Nitrospira tepida</name>
    <dbReference type="NCBI Taxonomy" id="2973512"/>
    <lineage>
        <taxon>Bacteria</taxon>
        <taxon>Pseudomonadati</taxon>
        <taxon>Nitrospirota</taxon>
        <taxon>Nitrospiria</taxon>
        <taxon>Nitrospirales</taxon>
        <taxon>Nitrospiraceae</taxon>
        <taxon>Nitrospira</taxon>
    </lineage>
</organism>
<name>A0AA86TBA2_9BACT</name>
<protein>
    <recommendedName>
        <fullName evidence="4">Rhamnogalacturonan lyase domain-containing protein</fullName>
    </recommendedName>
</protein>
<proteinExistence type="predicted"/>
<dbReference type="KEGG" id="nti:DNFV4_04270"/>
<evidence type="ECO:0000313" key="3">
    <source>
        <dbReference type="Proteomes" id="UP001179121"/>
    </source>
</evidence>
<reference evidence="2" key="1">
    <citation type="submission" date="2022-10" db="EMBL/GenBank/DDBJ databases">
        <authorList>
            <person name="Koch H."/>
        </authorList>
    </citation>
    <scope>NUCLEOTIDE SEQUENCE</scope>
    <source>
        <strain evidence="2">DNF</strain>
    </source>
</reference>
<keyword evidence="3" id="KW-1185">Reference proteome</keyword>
<dbReference type="Proteomes" id="UP001179121">
    <property type="component" value="Chromosome"/>
</dbReference>
<feature type="signal peptide" evidence="1">
    <location>
        <begin position="1"/>
        <end position="38"/>
    </location>
</feature>